<accession>A0ABS9KKV3</accession>
<proteinExistence type="predicted"/>
<sequence>MLFIFVYIFLSHLCFNMKYFSLLLPLLICLQLQQTTGKGFYYCIDHKEKKVYHSTGDVTIKKGLQKDEYYQYGFMKQKGWINRSWEGLEYKLLLYPKTSFEKRSKQSADSLFSILRAKGYLNEKVPMPYPMKPYNNYKKDGTN</sequence>
<evidence type="ECO:0000313" key="1">
    <source>
        <dbReference type="EMBL" id="MCG2612953.1"/>
    </source>
</evidence>
<organism evidence="1 2">
    <name type="scientific">Terrimonas ginsenosidimutans</name>
    <dbReference type="NCBI Taxonomy" id="2908004"/>
    <lineage>
        <taxon>Bacteria</taxon>
        <taxon>Pseudomonadati</taxon>
        <taxon>Bacteroidota</taxon>
        <taxon>Chitinophagia</taxon>
        <taxon>Chitinophagales</taxon>
        <taxon>Chitinophagaceae</taxon>
        <taxon>Terrimonas</taxon>
    </lineage>
</organism>
<protein>
    <recommendedName>
        <fullName evidence="3">DUF4136 domain-containing protein</fullName>
    </recommendedName>
</protein>
<dbReference type="EMBL" id="JAKLTR010000001">
    <property type="protein sequence ID" value="MCG2612953.1"/>
    <property type="molecule type" value="Genomic_DNA"/>
</dbReference>
<reference evidence="1" key="1">
    <citation type="submission" date="2022-01" db="EMBL/GenBank/DDBJ databases">
        <authorList>
            <person name="Jo J.-H."/>
            <person name="Im W.-T."/>
        </authorList>
    </citation>
    <scope>NUCLEOTIDE SEQUENCE</scope>
    <source>
        <strain evidence="1">NA20</strain>
    </source>
</reference>
<name>A0ABS9KKV3_9BACT</name>
<dbReference type="RefSeq" id="WP_237868179.1">
    <property type="nucleotide sequence ID" value="NZ_JAKLTR010000001.1"/>
</dbReference>
<gene>
    <name evidence="1" type="ORF">LZZ85_01635</name>
</gene>
<keyword evidence="2" id="KW-1185">Reference proteome</keyword>
<dbReference type="Proteomes" id="UP001165367">
    <property type="component" value="Unassembled WGS sequence"/>
</dbReference>
<evidence type="ECO:0000313" key="2">
    <source>
        <dbReference type="Proteomes" id="UP001165367"/>
    </source>
</evidence>
<evidence type="ECO:0008006" key="3">
    <source>
        <dbReference type="Google" id="ProtNLM"/>
    </source>
</evidence>
<comment type="caution">
    <text evidence="1">The sequence shown here is derived from an EMBL/GenBank/DDBJ whole genome shotgun (WGS) entry which is preliminary data.</text>
</comment>